<dbReference type="GO" id="GO:0000978">
    <property type="term" value="F:RNA polymerase II cis-regulatory region sequence-specific DNA binding"/>
    <property type="evidence" value="ECO:0007669"/>
    <property type="project" value="TreeGrafter"/>
</dbReference>
<dbReference type="SUPFAM" id="SSF57667">
    <property type="entry name" value="beta-beta-alpha zinc fingers"/>
    <property type="match status" value="1"/>
</dbReference>
<feature type="compositionally biased region" description="Polar residues" evidence="9">
    <location>
        <begin position="1"/>
        <end position="10"/>
    </location>
</feature>
<accession>A0A8H3C091</accession>
<feature type="compositionally biased region" description="Polar residues" evidence="9">
    <location>
        <begin position="72"/>
        <end position="85"/>
    </location>
</feature>
<feature type="domain" description="C2H2-type" evidence="10">
    <location>
        <begin position="90"/>
        <end position="117"/>
    </location>
</feature>
<dbReference type="FunFam" id="3.30.160.60:FF:001450">
    <property type="entry name" value="zinc finger protein 774"/>
    <property type="match status" value="1"/>
</dbReference>
<keyword evidence="5" id="KW-0862">Zinc</keyword>
<comment type="caution">
    <text evidence="11">The sequence shown here is derived from an EMBL/GenBank/DDBJ whole genome shotgun (WGS) entry which is preliminary data.</text>
</comment>
<dbReference type="Gene3D" id="3.30.160.60">
    <property type="entry name" value="Classic Zinc Finger"/>
    <property type="match status" value="2"/>
</dbReference>
<dbReference type="AlphaFoldDB" id="A0A8H3C091"/>
<proteinExistence type="predicted"/>
<dbReference type="InterPro" id="IPR036236">
    <property type="entry name" value="Znf_C2H2_sf"/>
</dbReference>
<dbReference type="PANTHER" id="PTHR14003">
    <property type="entry name" value="TRANSCRIPTIONAL REPRESSOR PROTEIN YY"/>
    <property type="match status" value="1"/>
</dbReference>
<feature type="domain" description="C2H2-type" evidence="10">
    <location>
        <begin position="118"/>
        <end position="147"/>
    </location>
</feature>
<dbReference type="EMBL" id="CAJMWS010000924">
    <property type="protein sequence ID" value="CAE6468905.1"/>
    <property type="molecule type" value="Genomic_DNA"/>
</dbReference>
<feature type="region of interest" description="Disordered" evidence="9">
    <location>
        <begin position="1"/>
        <end position="87"/>
    </location>
</feature>
<evidence type="ECO:0000256" key="7">
    <source>
        <dbReference type="ARBA" id="ARBA00023242"/>
    </source>
</evidence>
<protein>
    <recommendedName>
        <fullName evidence="10">C2H2-type domain-containing protein</fullName>
    </recommendedName>
</protein>
<keyword evidence="6" id="KW-0238">DNA-binding</keyword>
<dbReference type="Pfam" id="PF00096">
    <property type="entry name" value="zf-C2H2"/>
    <property type="match status" value="2"/>
</dbReference>
<keyword evidence="7" id="KW-0539">Nucleus</keyword>
<dbReference type="GO" id="GO:0000981">
    <property type="term" value="F:DNA-binding transcription factor activity, RNA polymerase II-specific"/>
    <property type="evidence" value="ECO:0007669"/>
    <property type="project" value="TreeGrafter"/>
</dbReference>
<evidence type="ECO:0000256" key="8">
    <source>
        <dbReference type="PROSITE-ProRule" id="PRU00042"/>
    </source>
</evidence>
<evidence type="ECO:0000256" key="6">
    <source>
        <dbReference type="ARBA" id="ARBA00023125"/>
    </source>
</evidence>
<gene>
    <name evidence="11" type="ORF">RDB_LOCUS171639</name>
</gene>
<feature type="compositionally biased region" description="Basic and acidic residues" evidence="9">
    <location>
        <begin position="140"/>
        <end position="157"/>
    </location>
</feature>
<keyword evidence="3" id="KW-0677">Repeat</keyword>
<sequence length="178" mass="20156">MSSRQSQRQTLPPFEELRKIADRGMKDHIHPNTPMYDQNAPPHTSYPSSRSRGDYTYPTPPNSARSEGCTYPMQQQNPSVSSGGASSRRHVCAECGQAFDRPSSLQTHMNTHTGEQPYQCPYEGCGRKFSVKSNMRRHLSVHEQPRMTDAETEDSRNSHHTSNSCEYGVFSIAQHARR</sequence>
<feature type="compositionally biased region" description="Polar residues" evidence="9">
    <location>
        <begin position="41"/>
        <end position="50"/>
    </location>
</feature>
<evidence type="ECO:0000259" key="10">
    <source>
        <dbReference type="PROSITE" id="PS50157"/>
    </source>
</evidence>
<dbReference type="InterPro" id="IPR013087">
    <property type="entry name" value="Znf_C2H2_type"/>
</dbReference>
<evidence type="ECO:0000256" key="9">
    <source>
        <dbReference type="SAM" id="MobiDB-lite"/>
    </source>
</evidence>
<dbReference type="FunFam" id="3.30.160.60:FF:001102">
    <property type="entry name" value="Transcription factor IIIA"/>
    <property type="match status" value="1"/>
</dbReference>
<feature type="compositionally biased region" description="Basic and acidic residues" evidence="9">
    <location>
        <begin position="15"/>
        <end position="30"/>
    </location>
</feature>
<dbReference type="PROSITE" id="PS50157">
    <property type="entry name" value="ZINC_FINGER_C2H2_2"/>
    <property type="match status" value="2"/>
</dbReference>
<dbReference type="PANTHER" id="PTHR14003:SF19">
    <property type="entry name" value="YY2 TRANSCRIPTION FACTOR"/>
    <property type="match status" value="1"/>
</dbReference>
<keyword evidence="2" id="KW-0479">Metal-binding</keyword>
<dbReference type="GO" id="GO:0005667">
    <property type="term" value="C:transcription regulator complex"/>
    <property type="evidence" value="ECO:0007669"/>
    <property type="project" value="TreeGrafter"/>
</dbReference>
<reference evidence="11" key="1">
    <citation type="submission" date="2021-01" db="EMBL/GenBank/DDBJ databases">
        <authorList>
            <person name="Kaushik A."/>
        </authorList>
    </citation>
    <scope>NUCLEOTIDE SEQUENCE</scope>
    <source>
        <strain evidence="11">AG1-1C</strain>
    </source>
</reference>
<evidence type="ECO:0000256" key="4">
    <source>
        <dbReference type="ARBA" id="ARBA00022771"/>
    </source>
</evidence>
<keyword evidence="4 8" id="KW-0863">Zinc-finger</keyword>
<dbReference type="GO" id="GO:0000785">
    <property type="term" value="C:chromatin"/>
    <property type="evidence" value="ECO:0007669"/>
    <property type="project" value="TreeGrafter"/>
</dbReference>
<dbReference type="SMART" id="SM00355">
    <property type="entry name" value="ZnF_C2H2"/>
    <property type="match status" value="2"/>
</dbReference>
<name>A0A8H3C091_9AGAM</name>
<comment type="subcellular location">
    <subcellularLocation>
        <location evidence="1">Nucleus</location>
    </subcellularLocation>
</comment>
<evidence type="ECO:0000256" key="1">
    <source>
        <dbReference type="ARBA" id="ARBA00004123"/>
    </source>
</evidence>
<evidence type="ECO:0000256" key="3">
    <source>
        <dbReference type="ARBA" id="ARBA00022737"/>
    </source>
</evidence>
<dbReference type="Proteomes" id="UP000663846">
    <property type="component" value="Unassembled WGS sequence"/>
</dbReference>
<dbReference type="GO" id="GO:0031519">
    <property type="term" value="C:PcG protein complex"/>
    <property type="evidence" value="ECO:0007669"/>
    <property type="project" value="TreeGrafter"/>
</dbReference>
<dbReference type="PROSITE" id="PS00028">
    <property type="entry name" value="ZINC_FINGER_C2H2_1"/>
    <property type="match status" value="2"/>
</dbReference>
<organism evidence="11 12">
    <name type="scientific">Rhizoctonia solani</name>
    <dbReference type="NCBI Taxonomy" id="456999"/>
    <lineage>
        <taxon>Eukaryota</taxon>
        <taxon>Fungi</taxon>
        <taxon>Dikarya</taxon>
        <taxon>Basidiomycota</taxon>
        <taxon>Agaricomycotina</taxon>
        <taxon>Agaricomycetes</taxon>
        <taxon>Cantharellales</taxon>
        <taxon>Ceratobasidiaceae</taxon>
        <taxon>Rhizoctonia</taxon>
    </lineage>
</organism>
<dbReference type="GO" id="GO:0008270">
    <property type="term" value="F:zinc ion binding"/>
    <property type="evidence" value="ECO:0007669"/>
    <property type="project" value="UniProtKB-KW"/>
</dbReference>
<evidence type="ECO:0000313" key="11">
    <source>
        <dbReference type="EMBL" id="CAE6468905.1"/>
    </source>
</evidence>
<evidence type="ECO:0000256" key="5">
    <source>
        <dbReference type="ARBA" id="ARBA00022833"/>
    </source>
</evidence>
<feature type="region of interest" description="Disordered" evidence="9">
    <location>
        <begin position="139"/>
        <end position="163"/>
    </location>
</feature>
<evidence type="ECO:0000313" key="12">
    <source>
        <dbReference type="Proteomes" id="UP000663846"/>
    </source>
</evidence>
<evidence type="ECO:0000256" key="2">
    <source>
        <dbReference type="ARBA" id="ARBA00022723"/>
    </source>
</evidence>